<keyword evidence="1" id="KW-0479">Metal-binding</keyword>
<evidence type="ECO:0000259" key="4">
    <source>
        <dbReference type="PROSITE" id="PS50089"/>
    </source>
</evidence>
<accession>A0ABY7CQ88</accession>
<dbReference type="EMBL" id="CP110428">
    <property type="protein sequence ID" value="WAQ87421.1"/>
    <property type="molecule type" value="Genomic_DNA"/>
</dbReference>
<gene>
    <name evidence="5" type="ORF">PtA15_8A325</name>
</gene>
<keyword evidence="3" id="KW-1133">Transmembrane helix</keyword>
<dbReference type="SUPFAM" id="SSF57850">
    <property type="entry name" value="RING/U-box"/>
    <property type="match status" value="1"/>
</dbReference>
<dbReference type="RefSeq" id="XP_053022976.1">
    <property type="nucleotide sequence ID" value="XM_053171743.1"/>
</dbReference>
<name>A0ABY7CQ88_9BASI</name>
<sequence>MPANAGEQIAEYAGESGRMTLPASAIGVSGGSAVVPTQPVASKKKNLPRNCPICLAKVKTPGTLRRWFSDPGPETPPTFKRWPGCEHIYHAECFNRLLSSTPEERLLCSICRELPSEKLKEDAKEIRAEALKKIGAEALEEEPENRDANAALEVLQQDLAMAEDADLISPPESPRGWASLPGTSHDAGPRSHEFDYALSDPDYELDRDIARAVSLSLGREVDHPYQLPRSHSFNDGWGHTRGWHEGQDRSLDVAIRCQLEELQALQGPVPPEYAHLVTGEWGETIHGHQNDELDSDFLIASHEQEQENQRSQSGVPPGSGYAHDYHEHPHEEINRHRPTAIQPTPPGYPQARPSWHPQPGPHDYSPQLYPVDATSGQYYPQEYQSMGEWSGGFQPIQRGGPHLQQSQSNSLQEYQEMLPQFLFVCVIFFCYYFFRWATCSDCAKGR</sequence>
<feature type="region of interest" description="Disordered" evidence="2">
    <location>
        <begin position="303"/>
        <end position="371"/>
    </location>
</feature>
<feature type="transmembrane region" description="Helical" evidence="3">
    <location>
        <begin position="417"/>
        <end position="434"/>
    </location>
</feature>
<dbReference type="GeneID" id="77812638"/>
<evidence type="ECO:0000313" key="6">
    <source>
        <dbReference type="Proteomes" id="UP001164743"/>
    </source>
</evidence>
<dbReference type="InterPro" id="IPR013083">
    <property type="entry name" value="Znf_RING/FYVE/PHD"/>
</dbReference>
<keyword evidence="3" id="KW-0812">Transmembrane</keyword>
<feature type="domain" description="RING-type" evidence="4">
    <location>
        <begin position="51"/>
        <end position="112"/>
    </location>
</feature>
<organism evidence="5 6">
    <name type="scientific">Puccinia triticina</name>
    <dbReference type="NCBI Taxonomy" id="208348"/>
    <lineage>
        <taxon>Eukaryota</taxon>
        <taxon>Fungi</taxon>
        <taxon>Dikarya</taxon>
        <taxon>Basidiomycota</taxon>
        <taxon>Pucciniomycotina</taxon>
        <taxon>Pucciniomycetes</taxon>
        <taxon>Pucciniales</taxon>
        <taxon>Pucciniaceae</taxon>
        <taxon>Puccinia</taxon>
    </lineage>
</organism>
<dbReference type="PROSITE" id="PS50089">
    <property type="entry name" value="ZF_RING_2"/>
    <property type="match status" value="1"/>
</dbReference>
<dbReference type="Proteomes" id="UP001164743">
    <property type="component" value="Chromosome 8A"/>
</dbReference>
<keyword evidence="3" id="KW-0472">Membrane</keyword>
<evidence type="ECO:0000256" key="1">
    <source>
        <dbReference type="PROSITE-ProRule" id="PRU00175"/>
    </source>
</evidence>
<evidence type="ECO:0000313" key="5">
    <source>
        <dbReference type="EMBL" id="WAQ87421.1"/>
    </source>
</evidence>
<proteinExistence type="predicted"/>
<dbReference type="Gene3D" id="3.30.40.10">
    <property type="entry name" value="Zinc/RING finger domain, C3HC4 (zinc finger)"/>
    <property type="match status" value="1"/>
</dbReference>
<evidence type="ECO:0000256" key="2">
    <source>
        <dbReference type="SAM" id="MobiDB-lite"/>
    </source>
</evidence>
<protein>
    <recommendedName>
        <fullName evidence="4">RING-type domain-containing protein</fullName>
    </recommendedName>
</protein>
<keyword evidence="1" id="KW-0863">Zinc-finger</keyword>
<reference evidence="5" key="1">
    <citation type="submission" date="2022-10" db="EMBL/GenBank/DDBJ databases">
        <title>Puccinia triticina Genome sequencing and assembly.</title>
        <authorList>
            <person name="Li C."/>
        </authorList>
    </citation>
    <scope>NUCLEOTIDE SEQUENCE</scope>
    <source>
        <strain evidence="5">Pt15</strain>
    </source>
</reference>
<keyword evidence="1" id="KW-0862">Zinc</keyword>
<evidence type="ECO:0000256" key="3">
    <source>
        <dbReference type="SAM" id="Phobius"/>
    </source>
</evidence>
<keyword evidence="6" id="KW-1185">Reference proteome</keyword>
<feature type="region of interest" description="Disordered" evidence="2">
    <location>
        <begin position="171"/>
        <end position="195"/>
    </location>
</feature>
<dbReference type="InterPro" id="IPR001841">
    <property type="entry name" value="Znf_RING"/>
</dbReference>
<feature type="compositionally biased region" description="Basic and acidic residues" evidence="2">
    <location>
        <begin position="323"/>
        <end position="335"/>
    </location>
</feature>